<evidence type="ECO:0000313" key="4">
    <source>
        <dbReference type="EMBL" id="ATL48650.1"/>
    </source>
</evidence>
<sequence length="386" mass="42625">MKSGIIIGGGIGGLTTAIALQQKGINVKVYERAPRLQAAGAGISLASNAIHVYALLGIEQSIISGGFPIHSATIKDEKDNTLTSLGYAKLLEQFHYPAIAIHRAVLQQKLLEHLAIQDIQTGKCFKTFHQTGNEVSVTFEDGSAAAADFVIFADGIKSAGRGIIQPGIHPRFGGQTCWRFVVPHGDTSTDRSRVVEIWGDEKGKRAGFAPLNGADIYGYITLYKKDEAQFKNGFQKDKLLEICKNFPEFFKELIAATPEERFFKDDLCDVKPFRGWSKGNAALLGDAAHATMPNLGQGACQAIEDAYVLAHYLSTESSITTAFNKYEKIRYQRTKFITDTSWFINQLTNQPSLVKKILFLGMKLDFSGQVDRKLMKMLSMKYLDQL</sequence>
<dbReference type="KEGG" id="cbae:COR50_16590"/>
<dbReference type="InterPro" id="IPR002938">
    <property type="entry name" value="FAD-bd"/>
</dbReference>
<protein>
    <recommendedName>
        <fullName evidence="3">FAD-binding domain-containing protein</fullName>
    </recommendedName>
</protein>
<evidence type="ECO:0000313" key="5">
    <source>
        <dbReference type="Proteomes" id="UP000220133"/>
    </source>
</evidence>
<dbReference type="PANTHER" id="PTHR13789:SF309">
    <property type="entry name" value="PUTATIVE (AFU_ORTHOLOGUE AFUA_6G14510)-RELATED"/>
    <property type="match status" value="1"/>
</dbReference>
<dbReference type="InterPro" id="IPR036188">
    <property type="entry name" value="FAD/NAD-bd_sf"/>
</dbReference>
<dbReference type="AlphaFoldDB" id="A0A291QXI4"/>
<reference evidence="4 5" key="1">
    <citation type="submission" date="2017-10" db="EMBL/GenBank/DDBJ databases">
        <title>Paenichitinophaga pekingensis gen. nov., sp. nov., isolated from activated sludge.</title>
        <authorList>
            <person name="Jin D."/>
            <person name="Kong X."/>
            <person name="Deng Y."/>
            <person name="Bai Z."/>
        </authorList>
    </citation>
    <scope>NUCLEOTIDE SEQUENCE [LARGE SCALE GENOMIC DNA]</scope>
    <source>
        <strain evidence="4 5">13</strain>
    </source>
</reference>
<dbReference type="GO" id="GO:0004497">
    <property type="term" value="F:monooxygenase activity"/>
    <property type="evidence" value="ECO:0007669"/>
    <property type="project" value="UniProtKB-KW"/>
</dbReference>
<accession>A0A291QXI4</accession>
<dbReference type="RefSeq" id="WP_098195023.1">
    <property type="nucleotide sequence ID" value="NZ_CP023777.1"/>
</dbReference>
<keyword evidence="1" id="KW-0560">Oxidoreductase</keyword>
<keyword evidence="5" id="KW-1185">Reference proteome</keyword>
<dbReference type="SUPFAM" id="SSF51905">
    <property type="entry name" value="FAD/NAD(P)-binding domain"/>
    <property type="match status" value="1"/>
</dbReference>
<evidence type="ECO:0000256" key="1">
    <source>
        <dbReference type="ARBA" id="ARBA00023002"/>
    </source>
</evidence>
<dbReference type="Proteomes" id="UP000220133">
    <property type="component" value="Chromosome"/>
</dbReference>
<feature type="domain" description="FAD-binding" evidence="3">
    <location>
        <begin position="5"/>
        <end position="316"/>
    </location>
</feature>
<dbReference type="PRINTS" id="PR00420">
    <property type="entry name" value="RNGMNOXGNASE"/>
</dbReference>
<dbReference type="GO" id="GO:0071949">
    <property type="term" value="F:FAD binding"/>
    <property type="evidence" value="ECO:0007669"/>
    <property type="project" value="InterPro"/>
</dbReference>
<name>A0A291QXI4_9BACT</name>
<dbReference type="Gene3D" id="3.50.50.60">
    <property type="entry name" value="FAD/NAD(P)-binding domain"/>
    <property type="match status" value="1"/>
</dbReference>
<evidence type="ECO:0000256" key="2">
    <source>
        <dbReference type="ARBA" id="ARBA00023033"/>
    </source>
</evidence>
<dbReference type="EMBL" id="CP023777">
    <property type="protein sequence ID" value="ATL48650.1"/>
    <property type="molecule type" value="Genomic_DNA"/>
</dbReference>
<keyword evidence="2" id="KW-0503">Monooxygenase</keyword>
<dbReference type="Pfam" id="PF01494">
    <property type="entry name" value="FAD_binding_3"/>
    <property type="match status" value="1"/>
</dbReference>
<dbReference type="PANTHER" id="PTHR13789">
    <property type="entry name" value="MONOOXYGENASE"/>
    <property type="match status" value="1"/>
</dbReference>
<dbReference type="InterPro" id="IPR050493">
    <property type="entry name" value="FAD-dep_Monooxygenase_BioMet"/>
</dbReference>
<proteinExistence type="predicted"/>
<organism evidence="4 5">
    <name type="scientific">Chitinophaga caeni</name>
    <dbReference type="NCBI Taxonomy" id="2029983"/>
    <lineage>
        <taxon>Bacteria</taxon>
        <taxon>Pseudomonadati</taxon>
        <taxon>Bacteroidota</taxon>
        <taxon>Chitinophagia</taxon>
        <taxon>Chitinophagales</taxon>
        <taxon>Chitinophagaceae</taxon>
        <taxon>Chitinophaga</taxon>
    </lineage>
</organism>
<gene>
    <name evidence="4" type="ORF">COR50_16590</name>
</gene>
<dbReference type="OrthoDB" id="9766816at2"/>
<evidence type="ECO:0000259" key="3">
    <source>
        <dbReference type="Pfam" id="PF01494"/>
    </source>
</evidence>